<dbReference type="PROSITE" id="PS51365">
    <property type="entry name" value="RENAL_DIPEPTIDASE_2"/>
    <property type="match status" value="1"/>
</dbReference>
<evidence type="ECO:0000313" key="4">
    <source>
        <dbReference type="Proteomes" id="UP000270112"/>
    </source>
</evidence>
<reference evidence="2" key="3">
    <citation type="journal article" date="2019" name="Microbiol. Resour. Announc.">
        <title>Draft Genome Sequences of Type Strains of Gordonibacter faecihominis, Paraeggerthella hongkongensis, Parvibacter caecicola,Slackia equolifaciens, Slackia faecicanis, and Slackia isoflavoniconvertens.</title>
        <authorList>
            <person name="Danylec N."/>
            <person name="Stoll D.A."/>
            <person name="Dotsch A."/>
            <person name="Huch M."/>
        </authorList>
    </citation>
    <scope>NUCLEOTIDE SEQUENCE</scope>
    <source>
        <strain evidence="2">DSM 16107</strain>
    </source>
</reference>
<dbReference type="PANTHER" id="PTHR10443">
    <property type="entry name" value="MICROSOMAL DIPEPTIDASE"/>
    <property type="match status" value="1"/>
</dbReference>
<organism evidence="2 4">
    <name type="scientific">Eggerthella sinensis</name>
    <dbReference type="NCBI Taxonomy" id="242230"/>
    <lineage>
        <taxon>Bacteria</taxon>
        <taxon>Bacillati</taxon>
        <taxon>Actinomycetota</taxon>
        <taxon>Coriobacteriia</taxon>
        <taxon>Eggerthellales</taxon>
        <taxon>Eggerthellaceae</taxon>
        <taxon>Eggerthella</taxon>
    </lineage>
</organism>
<accession>A0A3N0IZ91</accession>
<dbReference type="EMBL" id="QICC01000015">
    <property type="protein sequence ID" value="RNM42308.1"/>
    <property type="molecule type" value="Genomic_DNA"/>
</dbReference>
<gene>
    <name evidence="1" type="ORF">C1876_04865</name>
    <name evidence="2" type="ORF">DMP09_05560</name>
</gene>
<reference evidence="4" key="2">
    <citation type="submission" date="2018-05" db="EMBL/GenBank/DDBJ databases">
        <title>Genome Sequencing of selected type strains of the family Eggerthellaceae.</title>
        <authorList>
            <person name="Danylec N."/>
            <person name="Stoll D.A."/>
            <person name="Doetsch A."/>
            <person name="Huch M."/>
        </authorList>
    </citation>
    <scope>NUCLEOTIDE SEQUENCE [LARGE SCALE GENOMIC DNA]</scope>
    <source>
        <strain evidence="4">DSM 16107</strain>
    </source>
</reference>
<dbReference type="Gene3D" id="3.20.20.140">
    <property type="entry name" value="Metal-dependent hydrolases"/>
    <property type="match status" value="1"/>
</dbReference>
<dbReference type="EMBL" id="PPTT01000006">
    <property type="protein sequence ID" value="RDB70128.1"/>
    <property type="molecule type" value="Genomic_DNA"/>
</dbReference>
<dbReference type="Proteomes" id="UP000270112">
    <property type="component" value="Unassembled WGS sequence"/>
</dbReference>
<reference evidence="1 3" key="1">
    <citation type="journal article" date="2018" name="Elife">
        <title>Discovery and characterization of a prevalent human gut bacterial enzyme sufficient for the inactivation of a family of plant toxins.</title>
        <authorList>
            <person name="Koppel N."/>
            <person name="Bisanz J.E."/>
            <person name="Pandelia M.E."/>
            <person name="Turnbaugh P.J."/>
            <person name="Balskus E.P."/>
        </authorList>
    </citation>
    <scope>NUCLEOTIDE SEQUENCE [LARGE SCALE GENOMIC DNA]</scope>
    <source>
        <strain evidence="1 3">DSM 16107</strain>
    </source>
</reference>
<dbReference type="Pfam" id="PF01244">
    <property type="entry name" value="Peptidase_M19"/>
    <property type="match status" value="1"/>
</dbReference>
<evidence type="ECO:0000313" key="3">
    <source>
        <dbReference type="Proteomes" id="UP000253817"/>
    </source>
</evidence>
<evidence type="ECO:0000313" key="1">
    <source>
        <dbReference type="EMBL" id="RDB70128.1"/>
    </source>
</evidence>
<protein>
    <submittedName>
        <fullName evidence="2">Peptidase M19</fullName>
    </submittedName>
</protein>
<dbReference type="Proteomes" id="UP000253817">
    <property type="component" value="Unassembled WGS sequence"/>
</dbReference>
<dbReference type="GO" id="GO:0070573">
    <property type="term" value="F:metallodipeptidase activity"/>
    <property type="evidence" value="ECO:0007669"/>
    <property type="project" value="InterPro"/>
</dbReference>
<keyword evidence="3" id="KW-1185">Reference proteome</keyword>
<dbReference type="OrthoDB" id="9804920at2"/>
<evidence type="ECO:0000313" key="2">
    <source>
        <dbReference type="EMBL" id="RNM42308.1"/>
    </source>
</evidence>
<dbReference type="AlphaFoldDB" id="A0A3N0IZ91"/>
<dbReference type="RefSeq" id="WP_114545596.1">
    <property type="nucleotide sequence ID" value="NZ_PPTT01000006.1"/>
</dbReference>
<dbReference type="PANTHER" id="PTHR10443:SF12">
    <property type="entry name" value="DIPEPTIDASE"/>
    <property type="match status" value="1"/>
</dbReference>
<dbReference type="GO" id="GO:0006508">
    <property type="term" value="P:proteolysis"/>
    <property type="evidence" value="ECO:0007669"/>
    <property type="project" value="InterPro"/>
</dbReference>
<dbReference type="InterPro" id="IPR008257">
    <property type="entry name" value="Pept_M19"/>
</dbReference>
<proteinExistence type="predicted"/>
<dbReference type="InterPro" id="IPR032466">
    <property type="entry name" value="Metal_Hydrolase"/>
</dbReference>
<name>A0A3N0IZ91_9ACTN</name>
<sequence>MGAFLTLEELATEEAGRIARERGQAAAGKLRVFDLHCDTLDRIAFSGDPSVPGGFAEHDAAVPRHRMATLADNDAHISLARTEGFAWCQCFAAFIPDEVHGEAAWGLFERVRGVLARELDRCGDKLALARTCTEIDAIHAAGKTAALFTVEGASFLEDDERAETRLDALADAGVRMLTLTWNGPNALGSGNDTRHGLTGFGRAMVGELERRGIVVDVSHLNDAGFKDVCDVADRPFAASHSNARAVCGHPRNLADWQLRELADRGGIAGLNFCVQFLSDAHADPTRDDVLRHVDHVLETAGEHVLALGSDYDGCDVPSWLNPCSSIGALHELLAREFGRPIADKVFFENAHGFFSRMEDAAPRS</sequence>
<dbReference type="SUPFAM" id="SSF51556">
    <property type="entry name" value="Metallo-dependent hydrolases"/>
    <property type="match status" value="1"/>
</dbReference>
<comment type="caution">
    <text evidence="2">The sequence shown here is derived from an EMBL/GenBank/DDBJ whole genome shotgun (WGS) entry which is preliminary data.</text>
</comment>